<dbReference type="SUPFAM" id="SSF110857">
    <property type="entry name" value="Gamma-glutamyl cyclotransferase-like"/>
    <property type="match status" value="1"/>
</dbReference>
<dbReference type="Proteomes" id="UP000823388">
    <property type="component" value="Chromosome 5N"/>
</dbReference>
<evidence type="ECO:0000256" key="2">
    <source>
        <dbReference type="ARBA" id="ARBA00008861"/>
    </source>
</evidence>
<dbReference type="CDD" id="cd06661">
    <property type="entry name" value="GGCT_like"/>
    <property type="match status" value="1"/>
</dbReference>
<name>A0A8T0S463_PANVG</name>
<evidence type="ECO:0000259" key="5">
    <source>
        <dbReference type="Pfam" id="PF06094"/>
    </source>
</evidence>
<sequence length="166" mass="17792">MSDEPPPKRTLVFTYGALKRDFSNHPLLQELALSGDASFAGAAVTAWRLPLVCGPYRVPFLLNLLGEEDRVAGELYAVTARGLARLDELEGVSWTSWRASPVRTTSACLSPWTSPRAAARGWTASWPTTRTGTTLPRCGCAAGGGGTRSTATPWQGLRAVQGQTFL</sequence>
<comment type="function">
    <text evidence="1">Putative gamma-glutamylcyclotransferase.</text>
</comment>
<evidence type="ECO:0000256" key="1">
    <source>
        <dbReference type="ARBA" id="ARBA00002782"/>
    </source>
</evidence>
<accession>A0A8T0S463</accession>
<comment type="caution">
    <text evidence="6">The sequence shown here is derived from an EMBL/GenBank/DDBJ whole genome shotgun (WGS) entry which is preliminary data.</text>
</comment>
<gene>
    <name evidence="6" type="ORF">PVAP13_5NG548800</name>
</gene>
<evidence type="ECO:0000256" key="4">
    <source>
        <dbReference type="RuleBase" id="RU367036"/>
    </source>
</evidence>
<reference evidence="6" key="1">
    <citation type="submission" date="2020-05" db="EMBL/GenBank/DDBJ databases">
        <title>WGS assembly of Panicum virgatum.</title>
        <authorList>
            <person name="Lovell J.T."/>
            <person name="Jenkins J."/>
            <person name="Shu S."/>
            <person name="Juenger T.E."/>
            <person name="Schmutz J."/>
        </authorList>
    </citation>
    <scope>NUCLEOTIDE SEQUENCE</scope>
    <source>
        <strain evidence="6">AP13</strain>
    </source>
</reference>
<dbReference type="InterPro" id="IPR013024">
    <property type="entry name" value="GGCT-like"/>
</dbReference>
<protein>
    <recommendedName>
        <fullName evidence="4">Gamma-glutamylcyclotransferase family protein</fullName>
    </recommendedName>
</protein>
<evidence type="ECO:0000256" key="3">
    <source>
        <dbReference type="PIRSR" id="PIRSR639126-1"/>
    </source>
</evidence>
<dbReference type="Pfam" id="PF06094">
    <property type="entry name" value="GGACT"/>
    <property type="match status" value="1"/>
</dbReference>
<proteinExistence type="inferred from homology"/>
<comment type="similarity">
    <text evidence="2 4">Belongs to the gamma-glutamylcyclotransferase family.</text>
</comment>
<evidence type="ECO:0000313" key="6">
    <source>
        <dbReference type="EMBL" id="KAG2592434.1"/>
    </source>
</evidence>
<dbReference type="PANTHER" id="PTHR12510:SF4">
    <property type="entry name" value="GAMMA-GLUTAMYLAMINECYCLOTRANSFERASE"/>
    <property type="match status" value="1"/>
</dbReference>
<dbReference type="GO" id="GO:0061929">
    <property type="term" value="F:gamma-glutamylaminecyclotransferase activity"/>
    <property type="evidence" value="ECO:0007669"/>
    <property type="project" value="InterPro"/>
</dbReference>
<dbReference type="Gene3D" id="3.10.490.10">
    <property type="entry name" value="Gamma-glutamyl cyclotransferase-like"/>
    <property type="match status" value="1"/>
</dbReference>
<dbReference type="EMBL" id="CM029046">
    <property type="protein sequence ID" value="KAG2592434.1"/>
    <property type="molecule type" value="Genomic_DNA"/>
</dbReference>
<dbReference type="AlphaFoldDB" id="A0A8T0S463"/>
<dbReference type="InterPro" id="IPR009288">
    <property type="entry name" value="AIG2-like_dom"/>
</dbReference>
<keyword evidence="7" id="KW-1185">Reference proteome</keyword>
<evidence type="ECO:0000313" key="7">
    <source>
        <dbReference type="Proteomes" id="UP000823388"/>
    </source>
</evidence>
<dbReference type="PANTHER" id="PTHR12510">
    <property type="entry name" value="TROPONIN C-AKIN-1 PROTEIN"/>
    <property type="match status" value="1"/>
</dbReference>
<feature type="domain" description="Gamma-glutamylcyclotransferase AIG2-like" evidence="5">
    <location>
        <begin position="12"/>
        <end position="92"/>
    </location>
</feature>
<organism evidence="6 7">
    <name type="scientific">Panicum virgatum</name>
    <name type="common">Blackwell switchgrass</name>
    <dbReference type="NCBI Taxonomy" id="38727"/>
    <lineage>
        <taxon>Eukaryota</taxon>
        <taxon>Viridiplantae</taxon>
        <taxon>Streptophyta</taxon>
        <taxon>Embryophyta</taxon>
        <taxon>Tracheophyta</taxon>
        <taxon>Spermatophyta</taxon>
        <taxon>Magnoliopsida</taxon>
        <taxon>Liliopsida</taxon>
        <taxon>Poales</taxon>
        <taxon>Poaceae</taxon>
        <taxon>PACMAD clade</taxon>
        <taxon>Panicoideae</taxon>
        <taxon>Panicodae</taxon>
        <taxon>Paniceae</taxon>
        <taxon>Panicinae</taxon>
        <taxon>Panicum</taxon>
        <taxon>Panicum sect. Hiantes</taxon>
    </lineage>
</organism>
<dbReference type="InterPro" id="IPR036568">
    <property type="entry name" value="GGCT-like_sf"/>
</dbReference>
<feature type="active site" description="Proton acceptor" evidence="3">
    <location>
        <position position="90"/>
    </location>
</feature>
<dbReference type="InterPro" id="IPR039126">
    <property type="entry name" value="GGACT"/>
</dbReference>
<dbReference type="GO" id="GO:0005829">
    <property type="term" value="C:cytosol"/>
    <property type="evidence" value="ECO:0007669"/>
    <property type="project" value="TreeGrafter"/>
</dbReference>